<evidence type="ECO:0000313" key="2">
    <source>
        <dbReference type="Proteomes" id="UP001642409"/>
    </source>
</evidence>
<accession>A0ABP1HZL5</accession>
<reference evidence="1 2" key="1">
    <citation type="submission" date="2024-07" db="EMBL/GenBank/DDBJ databases">
        <authorList>
            <person name="Akdeniz Z."/>
        </authorList>
    </citation>
    <scope>NUCLEOTIDE SEQUENCE [LARGE SCALE GENOMIC DNA]</scope>
</reference>
<sequence length="134" mass="16034">MEHWLDRPRFSTKSQLFVQYNMFKICVCQQQKEVDTLNFFLKLKSQSSSPLMKQQLSQDGQCYYVPAWVLCFKTRVKSKIRSCNFSQFSKKQIFGKQKFCRRKLKGNFKVVDMELMEVRTEGSCKNKFNKRSKI</sequence>
<protein>
    <submittedName>
        <fullName evidence="1">Hypothetical_protein</fullName>
    </submittedName>
</protein>
<organism evidence="1 2">
    <name type="scientific">Hexamita inflata</name>
    <dbReference type="NCBI Taxonomy" id="28002"/>
    <lineage>
        <taxon>Eukaryota</taxon>
        <taxon>Metamonada</taxon>
        <taxon>Diplomonadida</taxon>
        <taxon>Hexamitidae</taxon>
        <taxon>Hexamitinae</taxon>
        <taxon>Hexamita</taxon>
    </lineage>
</organism>
<comment type="caution">
    <text evidence="1">The sequence shown here is derived from an EMBL/GenBank/DDBJ whole genome shotgun (WGS) entry which is preliminary data.</text>
</comment>
<dbReference type="EMBL" id="CAXDID020000048">
    <property type="protein sequence ID" value="CAL6003816.1"/>
    <property type="molecule type" value="Genomic_DNA"/>
</dbReference>
<proteinExistence type="predicted"/>
<keyword evidence="2" id="KW-1185">Reference proteome</keyword>
<gene>
    <name evidence="1" type="ORF">HINF_LOCUS18581</name>
</gene>
<evidence type="ECO:0000313" key="1">
    <source>
        <dbReference type="EMBL" id="CAL6003816.1"/>
    </source>
</evidence>
<dbReference type="Proteomes" id="UP001642409">
    <property type="component" value="Unassembled WGS sequence"/>
</dbReference>
<name>A0ABP1HZL5_9EUKA</name>